<dbReference type="Pfam" id="PF01553">
    <property type="entry name" value="Acyltransferase"/>
    <property type="match status" value="1"/>
</dbReference>
<feature type="region of interest" description="Disordered" evidence="5">
    <location>
        <begin position="1"/>
        <end position="64"/>
    </location>
</feature>
<reference evidence="7 8" key="1">
    <citation type="submission" date="2019-10" db="EMBL/GenBank/DDBJ databases">
        <title>Nocardia macrotermitis sp. nov. and Nocardia aurantia sp. nov., isolated from the gut of fungus growing-termite Macrotermes natalensis.</title>
        <authorList>
            <person name="Benndorf R."/>
            <person name="Schwitalla J."/>
            <person name="Martin K."/>
            <person name="De Beer W."/>
            <person name="Kaster A.-K."/>
            <person name="Vollmers J."/>
            <person name="Poulsen M."/>
            <person name="Beemelmanns C."/>
        </authorList>
    </citation>
    <scope>NUCLEOTIDE SEQUENCE [LARGE SCALE GENOMIC DNA]</scope>
    <source>
        <strain evidence="7 8">RB56</strain>
    </source>
</reference>
<comment type="catalytic activity">
    <reaction evidence="4">
        <text>a 1-acyl-sn-glycero-3-phosphate + an acyl-CoA = a 1,2-diacyl-sn-glycero-3-phosphate + CoA</text>
        <dbReference type="Rhea" id="RHEA:19709"/>
        <dbReference type="ChEBI" id="CHEBI:57287"/>
        <dbReference type="ChEBI" id="CHEBI:57970"/>
        <dbReference type="ChEBI" id="CHEBI:58342"/>
        <dbReference type="ChEBI" id="CHEBI:58608"/>
        <dbReference type="EC" id="2.3.1.51"/>
    </reaction>
</comment>
<dbReference type="CDD" id="cd07989">
    <property type="entry name" value="LPLAT_AGPAT-like"/>
    <property type="match status" value="1"/>
</dbReference>
<evidence type="ECO:0000256" key="4">
    <source>
        <dbReference type="RuleBase" id="RU361267"/>
    </source>
</evidence>
<accession>A0A7K0DFX3</accession>
<feature type="domain" description="Phospholipid/glycerol acyltransferase" evidence="6">
    <location>
        <begin position="418"/>
        <end position="532"/>
    </location>
</feature>
<dbReference type="AlphaFoldDB" id="A0A7K0DFX3"/>
<organism evidence="7 8">
    <name type="scientific">Nocardia aurantia</name>
    <dbReference type="NCBI Taxonomy" id="2585199"/>
    <lineage>
        <taxon>Bacteria</taxon>
        <taxon>Bacillati</taxon>
        <taxon>Actinomycetota</taxon>
        <taxon>Actinomycetes</taxon>
        <taxon>Mycobacteriales</taxon>
        <taxon>Nocardiaceae</taxon>
        <taxon>Nocardia</taxon>
    </lineage>
</organism>
<dbReference type="GO" id="GO:0016020">
    <property type="term" value="C:membrane"/>
    <property type="evidence" value="ECO:0007669"/>
    <property type="project" value="InterPro"/>
</dbReference>
<dbReference type="NCBIfam" id="TIGR01490">
    <property type="entry name" value="HAD-SF-IB-hyp1"/>
    <property type="match status" value="1"/>
</dbReference>
<evidence type="ECO:0000256" key="5">
    <source>
        <dbReference type="SAM" id="MobiDB-lite"/>
    </source>
</evidence>
<dbReference type="InterPro" id="IPR023214">
    <property type="entry name" value="HAD_sf"/>
</dbReference>
<dbReference type="NCBIfam" id="TIGR01488">
    <property type="entry name" value="HAD-SF-IB"/>
    <property type="match status" value="1"/>
</dbReference>
<keyword evidence="4" id="KW-0444">Lipid biosynthesis</keyword>
<dbReference type="Proteomes" id="UP000431401">
    <property type="component" value="Unassembled WGS sequence"/>
</dbReference>
<keyword evidence="3 4" id="KW-0012">Acyltransferase</keyword>
<dbReference type="InterPro" id="IPR002123">
    <property type="entry name" value="Plipid/glycerol_acylTrfase"/>
</dbReference>
<dbReference type="Gene3D" id="1.20.1440.100">
    <property type="entry name" value="SG protein - dephosphorylation function"/>
    <property type="match status" value="1"/>
</dbReference>
<proteinExistence type="inferred from homology"/>
<evidence type="ECO:0000313" key="7">
    <source>
        <dbReference type="EMBL" id="MQY24710.1"/>
    </source>
</evidence>
<evidence type="ECO:0000313" key="8">
    <source>
        <dbReference type="Proteomes" id="UP000431401"/>
    </source>
</evidence>
<dbReference type="RefSeq" id="WP_227837047.1">
    <property type="nucleotide sequence ID" value="NZ_WEGI01000001.1"/>
</dbReference>
<dbReference type="GO" id="GO:0006654">
    <property type="term" value="P:phosphatidic acid biosynthetic process"/>
    <property type="evidence" value="ECO:0007669"/>
    <property type="project" value="TreeGrafter"/>
</dbReference>
<dbReference type="InterPro" id="IPR036412">
    <property type="entry name" value="HAD-like_sf"/>
</dbReference>
<protein>
    <recommendedName>
        <fullName evidence="4">1-acyl-sn-glycerol-3-phosphate acyltransferase</fullName>
        <ecNumber evidence="4">2.3.1.51</ecNumber>
    </recommendedName>
</protein>
<dbReference type="SUPFAM" id="SSF69593">
    <property type="entry name" value="Glycerol-3-phosphate (1)-acyltransferase"/>
    <property type="match status" value="1"/>
</dbReference>
<dbReference type="Pfam" id="PF12710">
    <property type="entry name" value="HAD"/>
    <property type="match status" value="1"/>
</dbReference>
<keyword evidence="2 4" id="KW-0808">Transferase</keyword>
<evidence type="ECO:0000259" key="6">
    <source>
        <dbReference type="SMART" id="SM00563"/>
    </source>
</evidence>
<dbReference type="Gene3D" id="3.40.50.1000">
    <property type="entry name" value="HAD superfamily/HAD-like"/>
    <property type="match status" value="1"/>
</dbReference>
<gene>
    <name evidence="7" type="ORF">NRB56_02630</name>
</gene>
<name>A0A7K0DFX3_9NOCA</name>
<dbReference type="EMBL" id="WEGI01000001">
    <property type="protein sequence ID" value="MQY24710.1"/>
    <property type="molecule type" value="Genomic_DNA"/>
</dbReference>
<dbReference type="PANTHER" id="PTHR10434">
    <property type="entry name" value="1-ACYL-SN-GLYCEROL-3-PHOSPHATE ACYLTRANSFERASE"/>
    <property type="match status" value="1"/>
</dbReference>
<dbReference type="NCBIfam" id="TIGR00530">
    <property type="entry name" value="AGP_acyltrn"/>
    <property type="match status" value="1"/>
</dbReference>
<evidence type="ECO:0000256" key="1">
    <source>
        <dbReference type="ARBA" id="ARBA00008655"/>
    </source>
</evidence>
<keyword evidence="4" id="KW-0594">Phospholipid biosynthesis</keyword>
<feature type="compositionally biased region" description="Low complexity" evidence="5">
    <location>
        <begin position="26"/>
        <end position="45"/>
    </location>
</feature>
<evidence type="ECO:0000256" key="3">
    <source>
        <dbReference type="ARBA" id="ARBA00023315"/>
    </source>
</evidence>
<sequence>MSDNEFQHIGPTSAGPEVAPAEIDSTETASTESGTATAGSGAASGPLDGHPTGPDAAGTPGAYAAGRGLSSTGCRPLTLTDRISAVHSGPQGPKIAAVFDFGGTVVHGLTPLSRWRRSGRTLDASLAAGIRGARAEGEYERFLQRAMQSWAGRTEAELDEAGARLFRSKVYEQLYPEAWQLIRAHEAAGHTLILASCLTRFQVLPVAAELDIPHALYTEMAVADGVLTGQVAGKPLWRTGKAEAVRRYAAAHDLDLPNGYAYADTLTDLPLLELVGRPAAVNPDAGLARQARERDWPTLSFRPRASIGSRDIARTAAGFTALLTGAAAGIAGAAVRPGRHGTTPATLDHAASTRAASPPHEATPLESTVTSTEYTATAGRHQRMADAMIARAADTTLRATGVRLRITGAEYARAPRPAVFVFNHQSQFDIVVLAAVLRGGVTAVVKREITANPVFGPLLRFTGATFIDRSDTASAKAALTPVVRTLRGGLSIAVAPEGTRSRSPRVGPFKKGAFHIAIQAGVPIVPVVIRNAGEIVRRDSMVVRHGTVEVAVLPPIDVGGWRPDAMTDDVERVRQLFVETLLHWPAPDGA</sequence>
<dbReference type="InterPro" id="IPR006385">
    <property type="entry name" value="HAD_hydro_SerB1"/>
</dbReference>
<dbReference type="PANTHER" id="PTHR10434:SF66">
    <property type="entry name" value="PHOSPHOLIPID_GLYCEROL ACYLTRANSFERASE DOMAIN-CONTAINING PROTEIN"/>
    <property type="match status" value="1"/>
</dbReference>
<comment type="domain">
    <text evidence="4">The HXXXXD motif is essential for acyltransferase activity and may constitute the binding site for the phosphate moiety of the glycerol-3-phosphate.</text>
</comment>
<comment type="similarity">
    <text evidence="1 4">Belongs to the 1-acyl-sn-glycerol-3-phosphate acyltransferase family.</text>
</comment>
<dbReference type="InterPro" id="IPR004552">
    <property type="entry name" value="AGP_acyltrans"/>
</dbReference>
<dbReference type="EC" id="2.3.1.51" evidence="4"/>
<comment type="caution">
    <text evidence="7">The sequence shown here is derived from an EMBL/GenBank/DDBJ whole genome shotgun (WGS) entry which is preliminary data.</text>
</comment>
<feature type="region of interest" description="Disordered" evidence="5">
    <location>
        <begin position="339"/>
        <end position="371"/>
    </location>
</feature>
<dbReference type="GO" id="GO:0003841">
    <property type="term" value="F:1-acylglycerol-3-phosphate O-acyltransferase activity"/>
    <property type="evidence" value="ECO:0007669"/>
    <property type="project" value="UniProtKB-UniRule"/>
</dbReference>
<dbReference type="SUPFAM" id="SSF56784">
    <property type="entry name" value="HAD-like"/>
    <property type="match status" value="1"/>
</dbReference>
<keyword evidence="8" id="KW-1185">Reference proteome</keyword>
<keyword evidence="4" id="KW-1208">Phospholipid metabolism</keyword>
<keyword evidence="4" id="KW-0443">Lipid metabolism</keyword>
<dbReference type="SMART" id="SM00563">
    <property type="entry name" value="PlsC"/>
    <property type="match status" value="1"/>
</dbReference>
<evidence type="ECO:0000256" key="2">
    <source>
        <dbReference type="ARBA" id="ARBA00022679"/>
    </source>
</evidence>